<feature type="transmembrane region" description="Helical" evidence="1">
    <location>
        <begin position="73"/>
        <end position="90"/>
    </location>
</feature>
<proteinExistence type="predicted"/>
<evidence type="ECO:0000256" key="1">
    <source>
        <dbReference type="SAM" id="Phobius"/>
    </source>
</evidence>
<feature type="transmembrane region" description="Helical" evidence="1">
    <location>
        <begin position="42"/>
        <end position="61"/>
    </location>
</feature>
<gene>
    <name evidence="3" type="ORF">H9661_13145</name>
</gene>
<feature type="transmembrane region" description="Helical" evidence="1">
    <location>
        <begin position="96"/>
        <end position="114"/>
    </location>
</feature>
<evidence type="ECO:0000313" key="3">
    <source>
        <dbReference type="EMBL" id="MBD7912302.1"/>
    </source>
</evidence>
<dbReference type="EMBL" id="JACSRA010000022">
    <property type="protein sequence ID" value="MBD7912302.1"/>
    <property type="molecule type" value="Genomic_DNA"/>
</dbReference>
<reference evidence="3 4" key="1">
    <citation type="submission" date="2020-08" db="EMBL/GenBank/DDBJ databases">
        <title>A Genomic Blueprint of the Chicken Gut Microbiome.</title>
        <authorList>
            <person name="Gilroy R."/>
            <person name="Ravi A."/>
            <person name="Getino M."/>
            <person name="Pursley I."/>
            <person name="Horton D.L."/>
            <person name="Alikhan N.-F."/>
            <person name="Baker D."/>
            <person name="Gharbi K."/>
            <person name="Hall N."/>
            <person name="Watson M."/>
            <person name="Adriaenssens E.M."/>
            <person name="Foster-Nyarko E."/>
            <person name="Jarju S."/>
            <person name="Secka A."/>
            <person name="Antonio M."/>
            <person name="Oren A."/>
            <person name="Chaudhuri R."/>
            <person name="La Ragione R.M."/>
            <person name="Hildebrand F."/>
            <person name="Pallen M.J."/>
        </authorList>
    </citation>
    <scope>NUCLEOTIDE SEQUENCE [LARGE SCALE GENOMIC DNA]</scope>
    <source>
        <strain evidence="3 4">Sa3CVN1</strain>
    </source>
</reference>
<feature type="transmembrane region" description="Helical" evidence="1">
    <location>
        <begin position="12"/>
        <end position="30"/>
    </location>
</feature>
<accession>A0ABR8PVU8</accession>
<keyword evidence="4" id="KW-1185">Reference proteome</keyword>
<evidence type="ECO:0000259" key="2">
    <source>
        <dbReference type="Pfam" id="PF07786"/>
    </source>
</evidence>
<dbReference type="InterPro" id="IPR012429">
    <property type="entry name" value="HGSNAT_cat"/>
</dbReference>
<dbReference type="Pfam" id="PF07786">
    <property type="entry name" value="HGSNAT_cat"/>
    <property type="match status" value="1"/>
</dbReference>
<sequence>MKKRVQLIDELRGLAIILMIIYHFIYQYVLWMSSNSKILDNIIIEGIRLGAEFLFITISGISSSFSRNNFRRGLICVYLGIFITVVTYIFVPRELISFGILHFLGISIIFYELLIDRIRKITPNRGLVLSLILFIVTYVVLYEGSYLKERMKLSWIINLKNNGYLNFIGIKSNSFISSDFFPIIPWFFLFLSGGFIGEKIKKIDKIKDENKIEFLIFLRWLGRNSLLIYMTHIPIIIGIIFFIKYIVL</sequence>
<organism evidence="3 4">
    <name type="scientific">Clostridium cibarium</name>
    <dbReference type="NCBI Taxonomy" id="2762247"/>
    <lineage>
        <taxon>Bacteria</taxon>
        <taxon>Bacillati</taxon>
        <taxon>Bacillota</taxon>
        <taxon>Clostridia</taxon>
        <taxon>Eubacteriales</taxon>
        <taxon>Clostridiaceae</taxon>
        <taxon>Clostridium</taxon>
    </lineage>
</organism>
<evidence type="ECO:0000313" key="4">
    <source>
        <dbReference type="Proteomes" id="UP000627781"/>
    </source>
</evidence>
<name>A0ABR8PVU8_9CLOT</name>
<feature type="transmembrane region" description="Helical" evidence="1">
    <location>
        <begin position="180"/>
        <end position="197"/>
    </location>
</feature>
<feature type="transmembrane region" description="Helical" evidence="1">
    <location>
        <begin position="126"/>
        <end position="145"/>
    </location>
</feature>
<keyword evidence="1" id="KW-0472">Membrane</keyword>
<dbReference type="Proteomes" id="UP000627781">
    <property type="component" value="Unassembled WGS sequence"/>
</dbReference>
<keyword evidence="1" id="KW-0812">Transmembrane</keyword>
<keyword evidence="1" id="KW-1133">Transmembrane helix</keyword>
<feature type="transmembrane region" description="Helical" evidence="1">
    <location>
        <begin position="226"/>
        <end position="247"/>
    </location>
</feature>
<protein>
    <submittedName>
        <fullName evidence="3">DUF1624 domain-containing protein</fullName>
    </submittedName>
</protein>
<comment type="caution">
    <text evidence="3">The sequence shown here is derived from an EMBL/GenBank/DDBJ whole genome shotgun (WGS) entry which is preliminary data.</text>
</comment>
<feature type="domain" description="Heparan-alpha-glucosaminide N-acetyltransferase catalytic" evidence="2">
    <location>
        <begin position="4"/>
        <end position="234"/>
    </location>
</feature>
<dbReference type="RefSeq" id="WP_191769262.1">
    <property type="nucleotide sequence ID" value="NZ_JACSRA010000022.1"/>
</dbReference>